<feature type="domain" description="Rad60/SUMO-like" evidence="2">
    <location>
        <begin position="337"/>
        <end position="408"/>
    </location>
</feature>
<proteinExistence type="predicted"/>
<feature type="compositionally biased region" description="Polar residues" evidence="1">
    <location>
        <begin position="1"/>
        <end position="10"/>
    </location>
</feature>
<dbReference type="PANTHER" id="PTHR10562">
    <property type="entry name" value="SMALL UBIQUITIN-RELATED MODIFIER"/>
    <property type="match status" value="1"/>
</dbReference>
<dbReference type="InterPro" id="IPR022617">
    <property type="entry name" value="Rad60/SUMO-like_dom"/>
</dbReference>
<dbReference type="Proteomes" id="UP000278143">
    <property type="component" value="Unassembled WGS sequence"/>
</dbReference>
<dbReference type="CDD" id="cd17080">
    <property type="entry name" value="Ubl_SLD2_Esc2_like"/>
    <property type="match status" value="1"/>
</dbReference>
<sequence>MSDTDSSSSEVEQRPRPRIKPQKLSVPVAHTAARVPMTDEDGQQVDSFFRRANTHYLASNVSVLSSDESDDDSTAATTEKPSDAGYDAHDGAQSDAHPEASTERILLSEDDDEDDDDDERERSLTPPPEFAITRSIRHSTETGNDNDDTYNCDLVEEENEADAATLIDLDPELQKIASHTPEQVDIADVQPIASPHEGVKIDMLVKTIRHPQLPVTTENALQLAELERPLLFSMRNTAPFEMLLDAYCQCKGLAKNNVVLAYKSVRLYPHGTPHSLGITSNVEIEAFTADAFQYISVERELSRKRKLAELVTSGPADEALLLNSQSSEASSESTTWIHLKIRDKAGHDEKLRVRPTTLVGAIISEYKRIRQLPEGASIRLELEGEQLDPQDKVADTDVEDDDMLTAVVL</sequence>
<dbReference type="InterPro" id="IPR029071">
    <property type="entry name" value="Ubiquitin-like_domsf"/>
</dbReference>
<accession>A0A4P9Z1T7</accession>
<feature type="compositionally biased region" description="Basic and acidic residues" evidence="1">
    <location>
        <begin position="80"/>
        <end position="102"/>
    </location>
</feature>
<dbReference type="Pfam" id="PF11976">
    <property type="entry name" value="Rad60-SLD"/>
    <property type="match status" value="2"/>
</dbReference>
<dbReference type="AlphaFoldDB" id="A0A4P9Z1T7"/>
<feature type="region of interest" description="Disordered" evidence="1">
    <location>
        <begin position="60"/>
        <end position="149"/>
    </location>
</feature>
<dbReference type="CDD" id="cd01763">
    <property type="entry name" value="Ubl_SUMO_like"/>
    <property type="match status" value="1"/>
</dbReference>
<evidence type="ECO:0000313" key="4">
    <source>
        <dbReference type="Proteomes" id="UP000278143"/>
    </source>
</evidence>
<keyword evidence="4" id="KW-1185">Reference proteome</keyword>
<dbReference type="SUPFAM" id="SSF54236">
    <property type="entry name" value="Ubiquitin-like"/>
    <property type="match status" value="2"/>
</dbReference>
<feature type="region of interest" description="Disordered" evidence="1">
    <location>
        <begin position="1"/>
        <end position="42"/>
    </location>
</feature>
<evidence type="ECO:0000256" key="1">
    <source>
        <dbReference type="SAM" id="MobiDB-lite"/>
    </source>
</evidence>
<feature type="compositionally biased region" description="Acidic residues" evidence="1">
    <location>
        <begin position="108"/>
        <end position="119"/>
    </location>
</feature>
<dbReference type="OrthoDB" id="3365399at2759"/>
<organism evidence="3 4">
    <name type="scientific">Syncephalis pseudoplumigaleata</name>
    <dbReference type="NCBI Taxonomy" id="1712513"/>
    <lineage>
        <taxon>Eukaryota</taxon>
        <taxon>Fungi</taxon>
        <taxon>Fungi incertae sedis</taxon>
        <taxon>Zoopagomycota</taxon>
        <taxon>Zoopagomycotina</taxon>
        <taxon>Zoopagomycetes</taxon>
        <taxon>Zoopagales</taxon>
        <taxon>Piptocephalidaceae</taxon>
        <taxon>Syncephalis</taxon>
    </lineage>
</organism>
<evidence type="ECO:0000259" key="2">
    <source>
        <dbReference type="Pfam" id="PF11976"/>
    </source>
</evidence>
<protein>
    <recommendedName>
        <fullName evidence="2">Rad60/SUMO-like domain-containing protein</fullName>
    </recommendedName>
</protein>
<name>A0A4P9Z1T7_9FUNG</name>
<feature type="domain" description="Rad60/SUMO-like" evidence="2">
    <location>
        <begin position="230"/>
        <end position="286"/>
    </location>
</feature>
<dbReference type="EMBL" id="KZ989455">
    <property type="protein sequence ID" value="RKP26315.1"/>
    <property type="molecule type" value="Genomic_DNA"/>
</dbReference>
<reference evidence="4" key="1">
    <citation type="journal article" date="2018" name="Nat. Microbiol.">
        <title>Leveraging single-cell genomics to expand the fungal tree of life.</title>
        <authorList>
            <person name="Ahrendt S.R."/>
            <person name="Quandt C.A."/>
            <person name="Ciobanu D."/>
            <person name="Clum A."/>
            <person name="Salamov A."/>
            <person name="Andreopoulos B."/>
            <person name="Cheng J.F."/>
            <person name="Woyke T."/>
            <person name="Pelin A."/>
            <person name="Henrissat B."/>
            <person name="Reynolds N.K."/>
            <person name="Benny G.L."/>
            <person name="Smith M.E."/>
            <person name="James T.Y."/>
            <person name="Grigoriev I.V."/>
        </authorList>
    </citation>
    <scope>NUCLEOTIDE SEQUENCE [LARGE SCALE GENOMIC DNA]</scope>
    <source>
        <strain evidence="4">Benny S71-1</strain>
    </source>
</reference>
<dbReference type="Gene3D" id="3.10.20.90">
    <property type="entry name" value="Phosphatidylinositol 3-kinase Catalytic Subunit, Chain A, domain 1"/>
    <property type="match status" value="2"/>
</dbReference>
<evidence type="ECO:0000313" key="3">
    <source>
        <dbReference type="EMBL" id="RKP26315.1"/>
    </source>
</evidence>
<gene>
    <name evidence="3" type="ORF">SYNPS1DRAFT_27988</name>
</gene>